<dbReference type="eggNOG" id="COG0688">
    <property type="taxonomic scope" value="Bacteria"/>
</dbReference>
<keyword evidence="7" id="KW-0594">Phospholipid biosynthesis</keyword>
<dbReference type="EMBL" id="CP000153">
    <property type="protein sequence ID" value="ABB44946.1"/>
    <property type="molecule type" value="Genomic_DNA"/>
</dbReference>
<evidence type="ECO:0000256" key="11">
    <source>
        <dbReference type="SAM" id="Phobius"/>
    </source>
</evidence>
<dbReference type="KEGG" id="tdn:Suden_1669"/>
<organism evidence="12 13">
    <name type="scientific">Sulfurimonas denitrificans (strain ATCC 33889 / DSM 1251)</name>
    <name type="common">Thiomicrospira denitrificans (strain ATCC 33889 / DSM 1251)</name>
    <dbReference type="NCBI Taxonomy" id="326298"/>
    <lineage>
        <taxon>Bacteria</taxon>
        <taxon>Pseudomonadati</taxon>
        <taxon>Campylobacterota</taxon>
        <taxon>Epsilonproteobacteria</taxon>
        <taxon>Campylobacterales</taxon>
        <taxon>Sulfurimonadaceae</taxon>
        <taxon>Sulfurimonas</taxon>
    </lineage>
</organism>
<dbReference type="RefSeq" id="WP_011373287.1">
    <property type="nucleotide sequence ID" value="NC_007575.1"/>
</dbReference>
<keyword evidence="1" id="KW-1003">Cell membrane</keyword>
<dbReference type="InterPro" id="IPR033175">
    <property type="entry name" value="PSD-A"/>
</dbReference>
<keyword evidence="13" id="KW-1185">Reference proteome</keyword>
<name>Q30PY5_SULDN</name>
<dbReference type="Pfam" id="PF02666">
    <property type="entry name" value="PS_Dcarbxylase"/>
    <property type="match status" value="1"/>
</dbReference>
<sequence length="217" mass="24631">MRNNLLPIAKEGWSYVIGAVVAFIIFTFFDFDFLEFLAFLATLFFVFVFRNPEREYAIYQENSVVSPVDGTVVSIEELHNDEHKGYKVEIDTSYLNVALLRVPFTSNLESIRISKGTRLSAHSPLSNSINENAELVFNDIKLSNKMRVVHKLKQSFKAIDIDIIEAQNIMQGARYGLMINGITTLYLPENFRLNIGLGSELSASESLIGYFINESKK</sequence>
<keyword evidence="11" id="KW-1133">Transmembrane helix</keyword>
<feature type="transmembrane region" description="Helical" evidence="11">
    <location>
        <begin position="35"/>
        <end position="52"/>
    </location>
</feature>
<keyword evidence="8" id="KW-0456">Lyase</keyword>
<evidence type="ECO:0000256" key="4">
    <source>
        <dbReference type="ARBA" id="ARBA00023098"/>
    </source>
</evidence>
<evidence type="ECO:0000313" key="12">
    <source>
        <dbReference type="EMBL" id="ABB44946.1"/>
    </source>
</evidence>
<keyword evidence="11" id="KW-0812">Transmembrane</keyword>
<dbReference type="Proteomes" id="UP000002714">
    <property type="component" value="Chromosome"/>
</dbReference>
<proteinExistence type="predicted"/>
<dbReference type="HOGENOM" id="CLU_109842_0_0_7"/>
<evidence type="ECO:0000256" key="2">
    <source>
        <dbReference type="ARBA" id="ARBA00022516"/>
    </source>
</evidence>
<evidence type="ECO:0000256" key="3">
    <source>
        <dbReference type="ARBA" id="ARBA00022793"/>
    </source>
</evidence>
<evidence type="ECO:0000256" key="9">
    <source>
        <dbReference type="ARBA" id="ARBA00023264"/>
    </source>
</evidence>
<evidence type="ECO:0000256" key="8">
    <source>
        <dbReference type="ARBA" id="ARBA00023239"/>
    </source>
</evidence>
<keyword evidence="3" id="KW-0210">Decarboxylase</keyword>
<evidence type="ECO:0000256" key="10">
    <source>
        <dbReference type="ARBA" id="ARBA00023317"/>
    </source>
</evidence>
<evidence type="ECO:0000313" key="13">
    <source>
        <dbReference type="Proteomes" id="UP000002714"/>
    </source>
</evidence>
<protein>
    <submittedName>
        <fullName evidence="12">Putative phosphatidylserine decarboxylase</fullName>
    </submittedName>
</protein>
<dbReference type="OrthoDB" id="5323544at2"/>
<keyword evidence="10" id="KW-0670">Pyruvate</keyword>
<dbReference type="PANTHER" id="PTHR35809:SF1">
    <property type="entry name" value="ARCHAETIDYLSERINE DECARBOXYLASE PROENZYME-RELATED"/>
    <property type="match status" value="1"/>
</dbReference>
<dbReference type="GO" id="GO:0004609">
    <property type="term" value="F:phosphatidylserine decarboxylase activity"/>
    <property type="evidence" value="ECO:0007669"/>
    <property type="project" value="InterPro"/>
</dbReference>
<dbReference type="AlphaFoldDB" id="Q30PY5"/>
<evidence type="ECO:0000256" key="1">
    <source>
        <dbReference type="ARBA" id="ARBA00022475"/>
    </source>
</evidence>
<dbReference type="STRING" id="326298.Suden_1669"/>
<keyword evidence="5 11" id="KW-0472">Membrane</keyword>
<reference evidence="12 13" key="1">
    <citation type="journal article" date="2008" name="Appl. Environ. Microbiol.">
        <title>Genome of the epsilonproteobacterial chemolithoautotroph Sulfurimonas denitrificans.</title>
        <authorList>
            <person name="Sievert S.M."/>
            <person name="Scott K.M."/>
            <person name="Klotz M.G."/>
            <person name="Chain P.S.G."/>
            <person name="Hauser L.J."/>
            <person name="Hemp J."/>
            <person name="Huegler M."/>
            <person name="Land M."/>
            <person name="Lapidus A."/>
            <person name="Larimer F.W."/>
            <person name="Lucas S."/>
            <person name="Malfatti S.A."/>
            <person name="Meyer F."/>
            <person name="Paulsen I.T."/>
            <person name="Ren Q."/>
            <person name="Simon J."/>
            <person name="Bailey K."/>
            <person name="Diaz E."/>
            <person name="Fitzpatrick K.A."/>
            <person name="Glover B."/>
            <person name="Gwatney N."/>
            <person name="Korajkic A."/>
            <person name="Long A."/>
            <person name="Mobberley J.M."/>
            <person name="Pantry S.N."/>
            <person name="Pazder G."/>
            <person name="Peterson S."/>
            <person name="Quintanilla J.D."/>
            <person name="Sprinkle R."/>
            <person name="Stephens J."/>
            <person name="Thomas P."/>
            <person name="Vaughn R."/>
            <person name="Weber M.J."/>
            <person name="Wooten L.L."/>
        </authorList>
    </citation>
    <scope>NUCLEOTIDE SEQUENCE [LARGE SCALE GENOMIC DNA]</scope>
    <source>
        <strain evidence="13">ATCC 33889 / DSM 1251</strain>
    </source>
</reference>
<keyword evidence="2" id="KW-0444">Lipid biosynthesis</keyword>
<accession>Q30PY5</accession>
<dbReference type="InterPro" id="IPR003817">
    <property type="entry name" value="PS_Dcarbxylase"/>
</dbReference>
<gene>
    <name evidence="12" type="ordered locus">Suden_1669</name>
</gene>
<feature type="transmembrane region" description="Helical" evidence="11">
    <location>
        <begin position="12"/>
        <end position="29"/>
    </location>
</feature>
<dbReference type="GO" id="GO:0008654">
    <property type="term" value="P:phospholipid biosynthetic process"/>
    <property type="evidence" value="ECO:0007669"/>
    <property type="project" value="UniProtKB-KW"/>
</dbReference>
<evidence type="ECO:0000256" key="5">
    <source>
        <dbReference type="ARBA" id="ARBA00023136"/>
    </source>
</evidence>
<evidence type="ECO:0000256" key="7">
    <source>
        <dbReference type="ARBA" id="ARBA00023209"/>
    </source>
</evidence>
<keyword evidence="6" id="KW-0865">Zymogen</keyword>
<dbReference type="PANTHER" id="PTHR35809">
    <property type="entry name" value="ARCHAETIDYLSERINE DECARBOXYLASE PROENZYME-RELATED"/>
    <property type="match status" value="1"/>
</dbReference>
<keyword evidence="9" id="KW-1208">Phospholipid metabolism</keyword>
<keyword evidence="4" id="KW-0443">Lipid metabolism</keyword>
<evidence type="ECO:0000256" key="6">
    <source>
        <dbReference type="ARBA" id="ARBA00023145"/>
    </source>
</evidence>